<dbReference type="Pfam" id="PF12784">
    <property type="entry name" value="PDDEXK_2"/>
    <property type="match status" value="1"/>
</dbReference>
<dbReference type="NCBIfam" id="TIGR01784">
    <property type="entry name" value="T_den_put_tspse"/>
    <property type="match status" value="1"/>
</dbReference>
<proteinExistence type="predicted"/>
<name>A0A089IUE4_PAEDU</name>
<dbReference type="STRING" id="44251.PDUR_12400"/>
<dbReference type="Proteomes" id="UP000029409">
    <property type="component" value="Chromosome"/>
</dbReference>
<dbReference type="KEGG" id="pdu:PDUR_12400"/>
<sequence>MVELLDARNDFIFKKIFGSENNKDVLLAFLNSTFLEAGEPPLTEITLMNPFTDKDDPTEKQSILDIKARTTEGKLINIEMQLFNPYNMEKRRLFYWSEMYYHQIQKGDNYNLLKKCVTINILNYSCLLNDRYHNIFHLREDHTGIPLIDDIEIHVMELTKLEEHAVPVSGGLVNWLLFLKGVDKLNWEALTMNEPMLKKAMDTLEFLSQDTATRLEYEARLKYLRDEVSRMEGAKAEGIALGEAVGERRKAIEIAKKLLGMGLEIEAIAEASGLSEAEVRSLK</sequence>
<evidence type="ECO:0000313" key="1">
    <source>
        <dbReference type="EMBL" id="AIQ12609.1"/>
    </source>
</evidence>
<evidence type="ECO:0000313" key="2">
    <source>
        <dbReference type="Proteomes" id="UP000029409"/>
    </source>
</evidence>
<dbReference type="EMBL" id="CP009288">
    <property type="protein sequence ID" value="AIQ12609.1"/>
    <property type="molecule type" value="Genomic_DNA"/>
</dbReference>
<evidence type="ECO:0008006" key="3">
    <source>
        <dbReference type="Google" id="ProtNLM"/>
    </source>
</evidence>
<dbReference type="AlphaFoldDB" id="A0A089IUE4"/>
<dbReference type="InterPro" id="IPR010106">
    <property type="entry name" value="RpnA"/>
</dbReference>
<gene>
    <name evidence="1" type="ORF">PDUR_12400</name>
</gene>
<dbReference type="PANTHER" id="PTHR41317">
    <property type="entry name" value="PD-(D_E)XK NUCLEASE FAMILY TRANSPOSASE"/>
    <property type="match status" value="1"/>
</dbReference>
<accession>A0A089IUE4</accession>
<dbReference type="eggNOG" id="COG5464">
    <property type="taxonomic scope" value="Bacteria"/>
</dbReference>
<keyword evidence="2" id="KW-1185">Reference proteome</keyword>
<dbReference type="PANTHER" id="PTHR41317:SF1">
    <property type="entry name" value="PD-(D_E)XK NUCLEASE FAMILY TRANSPOSASE"/>
    <property type="match status" value="1"/>
</dbReference>
<organism evidence="1 2">
    <name type="scientific">Paenibacillus durus</name>
    <name type="common">Paenibacillus azotofixans</name>
    <dbReference type="NCBI Taxonomy" id="44251"/>
    <lineage>
        <taxon>Bacteria</taxon>
        <taxon>Bacillati</taxon>
        <taxon>Bacillota</taxon>
        <taxon>Bacilli</taxon>
        <taxon>Bacillales</taxon>
        <taxon>Paenibacillaceae</taxon>
        <taxon>Paenibacillus</taxon>
    </lineage>
</organism>
<reference evidence="1 2" key="1">
    <citation type="submission" date="2014-08" db="EMBL/GenBank/DDBJ databases">
        <title>Comparative genomics of the Paenibacillus odorifer group.</title>
        <authorList>
            <person name="den Bakker H.C."/>
            <person name="Tsai Y.-C."/>
            <person name="Martin N."/>
            <person name="Korlach J."/>
            <person name="Wiedmann M."/>
        </authorList>
    </citation>
    <scope>NUCLEOTIDE SEQUENCE [LARGE SCALE GENOMIC DNA]</scope>
    <source>
        <strain evidence="1 2">DSM 1735</strain>
    </source>
</reference>
<protein>
    <recommendedName>
        <fullName evidence="3">Transposase</fullName>
    </recommendedName>
</protein>